<dbReference type="Proteomes" id="UP000198860">
    <property type="component" value="Unassembled WGS sequence"/>
</dbReference>
<keyword evidence="1" id="KW-0436">Ligase</keyword>
<dbReference type="PANTHER" id="PTHR40037">
    <property type="entry name" value="PHOSPHOESTERASE YJCG-RELATED"/>
    <property type="match status" value="1"/>
</dbReference>
<dbReference type="STRING" id="240303.SAMN05421677_10293"/>
<name>A0A1H0FRS7_HALAD</name>
<dbReference type="PANTHER" id="PTHR40037:SF1">
    <property type="entry name" value="PHOSPHOESTERASE SAOUHSC_00951-RELATED"/>
    <property type="match status" value="1"/>
</dbReference>
<dbReference type="RefSeq" id="WP_089650876.1">
    <property type="nucleotide sequence ID" value="NZ_FNIZ01000002.1"/>
</dbReference>
<dbReference type="AlphaFoldDB" id="A0A1H0FRS7"/>
<keyword evidence="2" id="KW-1185">Reference proteome</keyword>
<organism evidence="1 2">
    <name type="scientific">Halobacillus aidingensis</name>
    <dbReference type="NCBI Taxonomy" id="240303"/>
    <lineage>
        <taxon>Bacteria</taxon>
        <taxon>Bacillati</taxon>
        <taxon>Bacillota</taxon>
        <taxon>Bacilli</taxon>
        <taxon>Bacillales</taxon>
        <taxon>Bacillaceae</taxon>
        <taxon>Halobacillus</taxon>
    </lineage>
</organism>
<dbReference type="EMBL" id="FNIZ01000002">
    <property type="protein sequence ID" value="SDN97388.1"/>
    <property type="molecule type" value="Genomic_DNA"/>
</dbReference>
<dbReference type="GO" id="GO:0016874">
    <property type="term" value="F:ligase activity"/>
    <property type="evidence" value="ECO:0007669"/>
    <property type="project" value="UniProtKB-KW"/>
</dbReference>
<dbReference type="SUPFAM" id="SSF55144">
    <property type="entry name" value="LigT-like"/>
    <property type="match status" value="1"/>
</dbReference>
<dbReference type="InterPro" id="IPR009097">
    <property type="entry name" value="Cyclic_Pdiesterase"/>
</dbReference>
<dbReference type="InterPro" id="IPR050580">
    <property type="entry name" value="2H_phosphoesterase_YjcG-like"/>
</dbReference>
<accession>A0A1H0FRS7</accession>
<evidence type="ECO:0000313" key="1">
    <source>
        <dbReference type="EMBL" id="SDN97388.1"/>
    </source>
</evidence>
<reference evidence="2" key="1">
    <citation type="submission" date="2016-10" db="EMBL/GenBank/DDBJ databases">
        <authorList>
            <person name="Varghese N."/>
            <person name="Submissions S."/>
        </authorList>
    </citation>
    <scope>NUCLEOTIDE SEQUENCE [LARGE SCALE GENOMIC DNA]</scope>
    <source>
        <strain evidence="2">CGMCC 1.3703</strain>
    </source>
</reference>
<proteinExistence type="predicted"/>
<evidence type="ECO:0000313" key="2">
    <source>
        <dbReference type="Proteomes" id="UP000198860"/>
    </source>
</evidence>
<protein>
    <submittedName>
        <fullName evidence="1">2'-5' RNA ligase</fullName>
    </submittedName>
</protein>
<dbReference type="OrthoDB" id="70764at2"/>
<dbReference type="Gene3D" id="3.90.1140.10">
    <property type="entry name" value="Cyclic phosphodiesterase"/>
    <property type="match status" value="1"/>
</dbReference>
<gene>
    <name evidence="1" type="ORF">SAMN05421677_10293</name>
</gene>
<dbReference type="Pfam" id="PF13563">
    <property type="entry name" value="2_5_RNA_ligase2"/>
    <property type="match status" value="1"/>
</dbReference>
<sequence>MQHIIGLVPPEDFKEKVIHFQKRWTGNTITEVVEPHITLKAQGGLTRDRKWLDHVRETCRRTKPFRIQLGAPAFFGEEVLYLSVRSDKLYGLHKQMVRVAAPTQEQIDAYFELNHFVPHMTLAKTSHGLSKQDLIDMAPAADKEFRPFPAFEVNRVRVYEERSPNTYTKLEDLSLGSISRMR</sequence>